<accession>A0A6J4UMK5</accession>
<sequence length="91" mass="9377">MSRVPIVRQEDDAVARSSRFLVLLAALGASALAAAGVLAQASPPTDAAPGAVGIAGVTLGSIEPVAAPGYRLEMVELVWEPEAYATRHFHP</sequence>
<gene>
    <name evidence="1" type="ORF">AVDCRST_MAG59-1918</name>
</gene>
<dbReference type="EMBL" id="CADCWF010000122">
    <property type="protein sequence ID" value="CAA9553415.1"/>
    <property type="molecule type" value="Genomic_DNA"/>
</dbReference>
<organism evidence="1">
    <name type="scientific">uncultured Thermomicrobiales bacterium</name>
    <dbReference type="NCBI Taxonomy" id="1645740"/>
    <lineage>
        <taxon>Bacteria</taxon>
        <taxon>Pseudomonadati</taxon>
        <taxon>Thermomicrobiota</taxon>
        <taxon>Thermomicrobia</taxon>
        <taxon>Thermomicrobiales</taxon>
        <taxon>environmental samples</taxon>
    </lineage>
</organism>
<dbReference type="AlphaFoldDB" id="A0A6J4UMK5"/>
<proteinExistence type="predicted"/>
<protein>
    <submittedName>
        <fullName evidence="1">Uncharacterized protein</fullName>
    </submittedName>
</protein>
<name>A0A6J4UMK5_9BACT</name>
<feature type="non-terminal residue" evidence="1">
    <location>
        <position position="91"/>
    </location>
</feature>
<evidence type="ECO:0000313" key="1">
    <source>
        <dbReference type="EMBL" id="CAA9553415.1"/>
    </source>
</evidence>
<reference evidence="1" key="1">
    <citation type="submission" date="2020-02" db="EMBL/GenBank/DDBJ databases">
        <authorList>
            <person name="Meier V. D."/>
        </authorList>
    </citation>
    <scope>NUCLEOTIDE SEQUENCE</scope>
    <source>
        <strain evidence="1">AVDCRST_MAG59</strain>
    </source>
</reference>